<sequence>MAFYLLHNYMDFIRYKDAFNMYKNFIKIKKFIDDNKNKEEILSSIESKKYNDRTSMYISSLSSKDLCNNIINIRNFKYSLYYYFNEYPESILEVIKFIELDMDSQCNRFKDADNFADIANYILENNLSTFEVREKAAELLNHIAFYINRFHAQRLVESLIKRGIEPMLEEILIEH</sequence>
<proteinExistence type="predicted"/>
<gene>
    <name evidence="1" type="ORF">HYQ42_10585</name>
</gene>
<dbReference type="RefSeq" id="WP_197105253.1">
    <property type="nucleotide sequence ID" value="NZ_JACCEL010000036.1"/>
</dbReference>
<reference evidence="1 2" key="1">
    <citation type="submission" date="2020-07" db="EMBL/GenBank/DDBJ databases">
        <title>Facklamia lactis sp. nov., isolated from raw milk.</title>
        <authorList>
            <person name="Doll E.V."/>
            <person name="Huptas C."/>
            <person name="Staib L."/>
            <person name="Wenning M."/>
            <person name="Scherer S."/>
        </authorList>
    </citation>
    <scope>NUCLEOTIDE SEQUENCE [LARGE SCALE GENOMIC DNA]</scope>
    <source>
        <strain evidence="1 2">DSM 104272</strain>
    </source>
</reference>
<evidence type="ECO:0000313" key="2">
    <source>
        <dbReference type="Proteomes" id="UP000823401"/>
    </source>
</evidence>
<dbReference type="EMBL" id="JACCEL010000036">
    <property type="protein sequence ID" value="MBG9979223.1"/>
    <property type="molecule type" value="Genomic_DNA"/>
</dbReference>
<name>A0ABS0LLU2_9LACT</name>
<comment type="caution">
    <text evidence="1">The sequence shown here is derived from an EMBL/GenBank/DDBJ whole genome shotgun (WGS) entry which is preliminary data.</text>
</comment>
<accession>A0ABS0LLU2</accession>
<organism evidence="1 2">
    <name type="scientific">Ruoffia tabacinasalis</name>
    <dbReference type="NCBI Taxonomy" id="87458"/>
    <lineage>
        <taxon>Bacteria</taxon>
        <taxon>Bacillati</taxon>
        <taxon>Bacillota</taxon>
        <taxon>Bacilli</taxon>
        <taxon>Lactobacillales</taxon>
        <taxon>Aerococcaceae</taxon>
        <taxon>Ruoffia</taxon>
    </lineage>
</organism>
<keyword evidence="2" id="KW-1185">Reference proteome</keyword>
<evidence type="ECO:0000313" key="1">
    <source>
        <dbReference type="EMBL" id="MBG9979223.1"/>
    </source>
</evidence>
<dbReference type="Proteomes" id="UP000823401">
    <property type="component" value="Unassembled WGS sequence"/>
</dbReference>
<protein>
    <submittedName>
        <fullName evidence="1">Uncharacterized protein</fullName>
    </submittedName>
</protein>